<dbReference type="SUPFAM" id="SSF51621">
    <property type="entry name" value="Phosphoenolpyruvate/pyruvate domain"/>
    <property type="match status" value="1"/>
</dbReference>
<dbReference type="PANTHER" id="PTHR30502">
    <property type="entry name" value="2-KETO-3-DEOXY-L-RHAMNONATE ALDOLASE"/>
    <property type="match status" value="1"/>
</dbReference>
<reference evidence="1" key="1">
    <citation type="submission" date="2018-05" db="EMBL/GenBank/DDBJ databases">
        <authorList>
            <person name="Lanie J.A."/>
            <person name="Ng W.-L."/>
            <person name="Kazmierczak K.M."/>
            <person name="Andrzejewski T.M."/>
            <person name="Davidsen T.M."/>
            <person name="Wayne K.J."/>
            <person name="Tettelin H."/>
            <person name="Glass J.I."/>
            <person name="Rusch D."/>
            <person name="Podicherti R."/>
            <person name="Tsui H.-C.T."/>
            <person name="Winkler M.E."/>
        </authorList>
    </citation>
    <scope>NUCLEOTIDE SEQUENCE</scope>
</reference>
<feature type="non-terminal residue" evidence="1">
    <location>
        <position position="132"/>
    </location>
</feature>
<organism evidence="1">
    <name type="scientific">marine metagenome</name>
    <dbReference type="NCBI Taxonomy" id="408172"/>
    <lineage>
        <taxon>unclassified sequences</taxon>
        <taxon>metagenomes</taxon>
        <taxon>ecological metagenomes</taxon>
    </lineage>
</organism>
<dbReference type="InterPro" id="IPR050251">
    <property type="entry name" value="HpcH-HpaI_aldolase"/>
</dbReference>
<proteinExistence type="predicted"/>
<sequence length="132" mass="14066">MIGKALAKKIRDGDRVYGTCTVSTSPGWVNAIAPANPDFVFIDTEHNSLDRTQVGWMCQTYSALGIVPIVRIPSPDPFLATSTLDDGALGIVAPYIETVAQVDGLRGAVKHRPLKGGRLSDRLSGKSVSSEI</sequence>
<name>A0A383AFB8_9ZZZZ</name>
<dbReference type="GO" id="GO:0005737">
    <property type="term" value="C:cytoplasm"/>
    <property type="evidence" value="ECO:0007669"/>
    <property type="project" value="TreeGrafter"/>
</dbReference>
<dbReference type="PANTHER" id="PTHR30502:SF0">
    <property type="entry name" value="PHOSPHOENOLPYRUVATE CARBOXYLASE FAMILY PROTEIN"/>
    <property type="match status" value="1"/>
</dbReference>
<dbReference type="EMBL" id="UINC01191578">
    <property type="protein sequence ID" value="SVE06293.1"/>
    <property type="molecule type" value="Genomic_DNA"/>
</dbReference>
<evidence type="ECO:0000313" key="1">
    <source>
        <dbReference type="EMBL" id="SVE06293.1"/>
    </source>
</evidence>
<gene>
    <name evidence="1" type="ORF">METZ01_LOCUS459147</name>
</gene>
<dbReference type="InterPro" id="IPR015813">
    <property type="entry name" value="Pyrv/PenolPyrv_kinase-like_dom"/>
</dbReference>
<dbReference type="GO" id="GO:0016832">
    <property type="term" value="F:aldehyde-lyase activity"/>
    <property type="evidence" value="ECO:0007669"/>
    <property type="project" value="TreeGrafter"/>
</dbReference>
<protein>
    <submittedName>
        <fullName evidence="1">Uncharacterized protein</fullName>
    </submittedName>
</protein>
<dbReference type="AlphaFoldDB" id="A0A383AFB8"/>
<dbReference type="InterPro" id="IPR040442">
    <property type="entry name" value="Pyrv_kinase-like_dom_sf"/>
</dbReference>
<dbReference type="Gene3D" id="3.20.20.60">
    <property type="entry name" value="Phosphoenolpyruvate-binding domains"/>
    <property type="match status" value="1"/>
</dbReference>
<accession>A0A383AFB8</accession>